<dbReference type="OrthoDB" id="9763546at2"/>
<dbReference type="EMBL" id="CCEJ010000001">
    <property type="protein sequence ID" value="CDR33144.1"/>
    <property type="molecule type" value="Genomic_DNA"/>
</dbReference>
<dbReference type="PANTHER" id="PTHR32347:SF23">
    <property type="entry name" value="BLL5650 PROTEIN"/>
    <property type="match status" value="1"/>
</dbReference>
<keyword evidence="2" id="KW-0175">Coiled coil</keyword>
<keyword evidence="3" id="KW-1133">Transmembrane helix</keyword>
<keyword evidence="5" id="KW-1185">Reference proteome</keyword>
<dbReference type="eggNOG" id="COG0845">
    <property type="taxonomic scope" value="Bacteria"/>
</dbReference>
<reference evidence="4" key="2">
    <citation type="submission" date="2014-09" db="EMBL/GenBank/DDBJ databases">
        <title>Criblamydia sequanensis harbors a mega-plasmid encoding arsenite resistance.</title>
        <authorList>
            <person name="Bertelli C."/>
            <person name="Goesmann A."/>
            <person name="Greub G."/>
        </authorList>
    </citation>
    <scope>NUCLEOTIDE SEQUENCE [LARGE SCALE GENOMIC DNA]</scope>
    <source>
        <strain evidence="4">CRIB-18</strain>
    </source>
</reference>
<evidence type="ECO:0000256" key="2">
    <source>
        <dbReference type="ARBA" id="ARBA00023054"/>
    </source>
</evidence>
<dbReference type="InterPro" id="IPR050465">
    <property type="entry name" value="UPF0194_transport"/>
</dbReference>
<keyword evidence="3" id="KW-0812">Transmembrane</keyword>
<dbReference type="SUPFAM" id="SSF111369">
    <property type="entry name" value="HlyD-like secretion proteins"/>
    <property type="match status" value="1"/>
</dbReference>
<dbReference type="RefSeq" id="WP_041016629.1">
    <property type="nucleotide sequence ID" value="NZ_CCEJ010000001.1"/>
</dbReference>
<dbReference type="GO" id="GO:0030313">
    <property type="term" value="C:cell envelope"/>
    <property type="evidence" value="ECO:0007669"/>
    <property type="project" value="UniProtKB-SubCell"/>
</dbReference>
<evidence type="ECO:0000313" key="5">
    <source>
        <dbReference type="Proteomes" id="UP000031552"/>
    </source>
</evidence>
<protein>
    <submittedName>
        <fullName evidence="4">Conserved putative membrane protein</fullName>
    </submittedName>
</protein>
<comment type="subcellular location">
    <subcellularLocation>
        <location evidence="1">Cell envelope</location>
    </subcellularLocation>
</comment>
<name>A0A090DW53_9BACT</name>
<proteinExistence type="predicted"/>
<feature type="transmembrane region" description="Helical" evidence="3">
    <location>
        <begin position="186"/>
        <end position="205"/>
    </location>
</feature>
<dbReference type="Gene3D" id="2.40.50.100">
    <property type="match status" value="1"/>
</dbReference>
<dbReference type="PANTHER" id="PTHR32347">
    <property type="entry name" value="EFFLUX SYSTEM COMPONENT YKNX-RELATED"/>
    <property type="match status" value="1"/>
</dbReference>
<evidence type="ECO:0000256" key="1">
    <source>
        <dbReference type="ARBA" id="ARBA00004196"/>
    </source>
</evidence>
<dbReference type="AlphaFoldDB" id="A0A090DW53"/>
<dbReference type="Proteomes" id="UP000031552">
    <property type="component" value="Unassembled WGS sequence"/>
</dbReference>
<accession>A0A090DW53</accession>
<gene>
    <name evidence="4" type="ORF">CSEC_0305</name>
</gene>
<comment type="caution">
    <text evidence="4">The sequence shown here is derived from an EMBL/GenBank/DDBJ whole genome shotgun (WGS) entry which is preliminary data.</text>
</comment>
<keyword evidence="3" id="KW-0472">Membrane</keyword>
<organism evidence="4 5">
    <name type="scientific">Candidatus Criblamydia sequanensis CRIB-18</name>
    <dbReference type="NCBI Taxonomy" id="1437425"/>
    <lineage>
        <taxon>Bacteria</taxon>
        <taxon>Pseudomonadati</taxon>
        <taxon>Chlamydiota</taxon>
        <taxon>Chlamydiia</taxon>
        <taxon>Parachlamydiales</taxon>
        <taxon>Candidatus Criblamydiaceae</taxon>
        <taxon>Candidatus Criblamydia</taxon>
    </lineage>
</organism>
<evidence type="ECO:0000313" key="4">
    <source>
        <dbReference type="EMBL" id="CDR33144.1"/>
    </source>
</evidence>
<reference evidence="4" key="1">
    <citation type="submission" date="2013-12" db="EMBL/GenBank/DDBJ databases">
        <authorList>
            <person name="Linke B."/>
        </authorList>
    </citation>
    <scope>NUCLEOTIDE SEQUENCE [LARGE SCALE GENOMIC DNA]</scope>
    <source>
        <strain evidence="4">CRIB-18</strain>
    </source>
</reference>
<sequence length="453" mass="51493">MATDKVDRSRFLIQQLSIINQLLLKAYGAETLQELQFIILNDTIHLIRYDRASLWSLEKKTPQLLGISGQTDVNLNSELSQHMTNLVENIQDKSRAQRLSKESFPNGVEWEAIFPSTNSIGIWFPIEANKKTSFALLLEKWDIKPEDIPANDVMDLCGTFVIPGYGQALEKFNVTRWFKRLLSFKNLLYLIPLLLMLLLLIRVPLRIVAPCEIVPADPYVITSPLEGIIEQILVKPGKNVKPGEILFSYDKRVPLKELEIAEKQVSIAQAEIDRTEGLGYGGDRKSFAELAVLNEKLEKEKVQLNYAKYQASLLDFKSPIGGIIILDNPDEWRGRPVKIGEKVLIVSDPSKTKIKIWIPENDNIPLNLNSNVTIFLSVDPIKSYEAKLNYIANEVSLSDKKIPSFLAEAEWVTSPEKIKLGLTGNAILYGERVSLLYFLLRKPWGTFRHFFEI</sequence>
<evidence type="ECO:0000256" key="3">
    <source>
        <dbReference type="SAM" id="Phobius"/>
    </source>
</evidence>
<dbReference type="STRING" id="1437425.CSEC_0305"/>